<evidence type="ECO:0000313" key="3">
    <source>
        <dbReference type="Proteomes" id="UP000184330"/>
    </source>
</evidence>
<name>A0A1L7X1X6_9HELO</name>
<evidence type="ECO:0000256" key="1">
    <source>
        <dbReference type="SAM" id="MobiDB-lite"/>
    </source>
</evidence>
<dbReference type="EMBL" id="FJOG01000013">
    <property type="protein sequence ID" value="CZR59023.1"/>
    <property type="molecule type" value="Genomic_DNA"/>
</dbReference>
<sequence length="510" mass="56969">MAKTGKGNSQIMVRIRKLPTDGSQGAYYEEYAQPSDGSHELKITRHIVPEDGAYGIEVTLCKGYVSGEYGGGIGIKILDKATNKVLLEEGFTRQVFREPLKKPLSKTVKSLPDAVIDGQHKKGVRLMLYSLVPDEQLDNEADTKDTDPRGLGGIEVVIDRLSKPVLRNLSKQEYEGRFAAYKAQLEAPEDTMKAATAVDEVSFGKHGITHGTRLVGGITIKKHLTLSSRQQLTARVETRLYTFQCRAANYLVSHGMICVDTPIEQQSWEFLSAQQRKACLAELQSYDRHQAWQEEFARLPDYAHQTLRVQMSKDFEEAAKSVARWREWDTLSEQDREETFKLLQQRRKYRYFDAGRNAPTELPGYQTQADPSRQTSDPSAPVTVIKKKPGSSSSLSFRPKTLAPEPEIVSLLSDSEEEVNVRVGGRKRPAPGVGQPVIKREIKRESSMSFESPDIYNASPHGGSLETENADPGESPAKKAKVEDDTITIPKADMDAIMAELELLRKSKEN</sequence>
<organism evidence="2 3">
    <name type="scientific">Phialocephala subalpina</name>
    <dbReference type="NCBI Taxonomy" id="576137"/>
    <lineage>
        <taxon>Eukaryota</taxon>
        <taxon>Fungi</taxon>
        <taxon>Dikarya</taxon>
        <taxon>Ascomycota</taxon>
        <taxon>Pezizomycotina</taxon>
        <taxon>Leotiomycetes</taxon>
        <taxon>Helotiales</taxon>
        <taxon>Mollisiaceae</taxon>
        <taxon>Phialocephala</taxon>
        <taxon>Phialocephala fortinii species complex</taxon>
    </lineage>
</organism>
<dbReference type="Proteomes" id="UP000184330">
    <property type="component" value="Unassembled WGS sequence"/>
</dbReference>
<protein>
    <submittedName>
        <fullName evidence="2">Uncharacterized protein</fullName>
    </submittedName>
</protein>
<feature type="compositionally biased region" description="Polar residues" evidence="1">
    <location>
        <begin position="365"/>
        <end position="378"/>
    </location>
</feature>
<evidence type="ECO:0000313" key="2">
    <source>
        <dbReference type="EMBL" id="CZR59023.1"/>
    </source>
</evidence>
<dbReference type="AlphaFoldDB" id="A0A1L7X1X6"/>
<reference evidence="2 3" key="1">
    <citation type="submission" date="2016-03" db="EMBL/GenBank/DDBJ databases">
        <authorList>
            <person name="Ploux O."/>
        </authorList>
    </citation>
    <scope>NUCLEOTIDE SEQUENCE [LARGE SCALE GENOMIC DNA]</scope>
    <source>
        <strain evidence="2 3">UAMH 11012</strain>
    </source>
</reference>
<feature type="region of interest" description="Disordered" evidence="1">
    <location>
        <begin position="444"/>
        <end position="486"/>
    </location>
</feature>
<accession>A0A1L7X1X6</accession>
<keyword evidence="3" id="KW-1185">Reference proteome</keyword>
<feature type="region of interest" description="Disordered" evidence="1">
    <location>
        <begin position="355"/>
        <end position="399"/>
    </location>
</feature>
<gene>
    <name evidence="2" type="ORF">PAC_08915</name>
</gene>
<proteinExistence type="predicted"/>
<dbReference type="OrthoDB" id="3555265at2759"/>